<keyword evidence="4" id="KW-0804">Transcription</keyword>
<evidence type="ECO:0000256" key="2">
    <source>
        <dbReference type="ARBA" id="ARBA00022723"/>
    </source>
</evidence>
<dbReference type="PANTHER" id="PTHR47338:SF16">
    <property type="entry name" value="TRANSCRIPTION FACTOR, PUTATIVE (AFU_ORTHOLOGUE AFUA_2G09360)-RELATED"/>
    <property type="match status" value="1"/>
</dbReference>
<dbReference type="GO" id="GO:0000981">
    <property type="term" value="F:DNA-binding transcription factor activity, RNA polymerase II-specific"/>
    <property type="evidence" value="ECO:0007669"/>
    <property type="project" value="InterPro"/>
</dbReference>
<dbReference type="GO" id="GO:0003677">
    <property type="term" value="F:DNA binding"/>
    <property type="evidence" value="ECO:0007669"/>
    <property type="project" value="InterPro"/>
</dbReference>
<dbReference type="GeneID" id="70185393"/>
<sequence>MTGCCADQAASWTVYAMRLARSCRQCRETKRRCRRNGPGEPCETCRSRRLACEGDIRHQQPRPHGQPPPLLPKAHARIPPVAELASQITVEATNPQAQHSQGQEPSPVPLELSPGTAMEMVELYLSKINNGRPHSLFHPATLRSQVQGGTLKRCLLYAICAIGCRYSANPDTRAREPRLVAEAKRLLQLGIEDVCLEHVQACILIKTVCIDSSNAAEALYHRIASAMADVLRLNSLDTQRSTPLVVAEMRRRAWWTLYLSDNWCVSGLGVLSPIKHQPIVIDLPMDEADFLTLPVNHPAPPQGQACRPGPFAQKIRLSTLFELIQDLNRRVAAGGATTTELDREVEVLSGRLEDWKQGLPPGYEMSMDNIHRHQERGSGASFVLMHMAYHYFATLLYFRFLEGSNDTQARNRPRKRHQHKKEEEDTTSPESYKVYVERCKHNASAFSSLLRRARQLRDCEPIFPMIGHLATVSSSVLLHTLLFGDATELEAARDALQANFEALMELRRYWPATSAMVSRLVTFQNTCVLWSSRSSSPKNTHRLDGWMLRYLLERNLNTGQDTVPSPSSCSEPQNDLAPAHVEPWEFDNHDGSWLASRASDLAETVRYMDLP</sequence>
<evidence type="ECO:0000313" key="8">
    <source>
        <dbReference type="EMBL" id="KAH7014586.1"/>
    </source>
</evidence>
<comment type="caution">
    <text evidence="8">The sequence shown here is derived from an EMBL/GenBank/DDBJ whole genome shotgun (WGS) entry which is preliminary data.</text>
</comment>
<accession>A0A9P8XU26</accession>
<evidence type="ECO:0000259" key="7">
    <source>
        <dbReference type="PROSITE" id="PS50048"/>
    </source>
</evidence>
<organism evidence="8 9">
    <name type="scientific">Microdochium trichocladiopsis</name>
    <dbReference type="NCBI Taxonomy" id="1682393"/>
    <lineage>
        <taxon>Eukaryota</taxon>
        <taxon>Fungi</taxon>
        <taxon>Dikarya</taxon>
        <taxon>Ascomycota</taxon>
        <taxon>Pezizomycotina</taxon>
        <taxon>Sordariomycetes</taxon>
        <taxon>Xylariomycetidae</taxon>
        <taxon>Xylariales</taxon>
        <taxon>Microdochiaceae</taxon>
        <taxon>Microdochium</taxon>
    </lineage>
</organism>
<dbReference type="Gene3D" id="4.10.240.10">
    <property type="entry name" value="Zn(2)-C6 fungal-type DNA-binding domain"/>
    <property type="match status" value="1"/>
</dbReference>
<keyword evidence="3" id="KW-0805">Transcription regulation</keyword>
<dbReference type="RefSeq" id="XP_046005553.1">
    <property type="nucleotide sequence ID" value="XM_046155847.1"/>
</dbReference>
<keyword evidence="2" id="KW-0479">Metal-binding</keyword>
<dbReference type="SUPFAM" id="SSF57701">
    <property type="entry name" value="Zn2/Cys6 DNA-binding domain"/>
    <property type="match status" value="1"/>
</dbReference>
<protein>
    <recommendedName>
        <fullName evidence="7">Zn(2)-C6 fungal-type domain-containing protein</fullName>
    </recommendedName>
</protein>
<reference evidence="8" key="1">
    <citation type="journal article" date="2021" name="Nat. Commun.">
        <title>Genetic determinants of endophytism in the Arabidopsis root mycobiome.</title>
        <authorList>
            <person name="Mesny F."/>
            <person name="Miyauchi S."/>
            <person name="Thiergart T."/>
            <person name="Pickel B."/>
            <person name="Atanasova L."/>
            <person name="Karlsson M."/>
            <person name="Huettel B."/>
            <person name="Barry K.W."/>
            <person name="Haridas S."/>
            <person name="Chen C."/>
            <person name="Bauer D."/>
            <person name="Andreopoulos W."/>
            <person name="Pangilinan J."/>
            <person name="LaButti K."/>
            <person name="Riley R."/>
            <person name="Lipzen A."/>
            <person name="Clum A."/>
            <person name="Drula E."/>
            <person name="Henrissat B."/>
            <person name="Kohler A."/>
            <person name="Grigoriev I.V."/>
            <person name="Martin F.M."/>
            <person name="Hacquard S."/>
        </authorList>
    </citation>
    <scope>NUCLEOTIDE SEQUENCE</scope>
    <source>
        <strain evidence="8">MPI-CAGE-CH-0230</strain>
    </source>
</reference>
<dbReference type="InterPro" id="IPR036864">
    <property type="entry name" value="Zn2-C6_fun-type_DNA-bd_sf"/>
</dbReference>
<dbReference type="InterPro" id="IPR007219">
    <property type="entry name" value="XnlR_reg_dom"/>
</dbReference>
<feature type="domain" description="Zn(2)-C6 fungal-type" evidence="7">
    <location>
        <begin position="22"/>
        <end position="52"/>
    </location>
</feature>
<evidence type="ECO:0000256" key="1">
    <source>
        <dbReference type="ARBA" id="ARBA00004123"/>
    </source>
</evidence>
<feature type="region of interest" description="Disordered" evidence="6">
    <location>
        <begin position="407"/>
        <end position="430"/>
    </location>
</feature>
<gene>
    <name evidence="8" type="ORF">B0I36DRAFT_338927</name>
</gene>
<dbReference type="CDD" id="cd12148">
    <property type="entry name" value="fungal_TF_MHR"/>
    <property type="match status" value="1"/>
</dbReference>
<dbReference type="EMBL" id="JAGTJQ010000013">
    <property type="protein sequence ID" value="KAH7014586.1"/>
    <property type="molecule type" value="Genomic_DNA"/>
</dbReference>
<dbReference type="OrthoDB" id="5239863at2759"/>
<comment type="subcellular location">
    <subcellularLocation>
        <location evidence="1">Nucleus</location>
    </subcellularLocation>
</comment>
<dbReference type="PANTHER" id="PTHR47338">
    <property type="entry name" value="ZN(II)2CYS6 TRANSCRIPTION FACTOR (EUROFUNG)-RELATED"/>
    <property type="match status" value="1"/>
</dbReference>
<evidence type="ECO:0000256" key="6">
    <source>
        <dbReference type="SAM" id="MobiDB-lite"/>
    </source>
</evidence>
<dbReference type="InterPro" id="IPR001138">
    <property type="entry name" value="Zn2Cys6_DnaBD"/>
</dbReference>
<proteinExistence type="predicted"/>
<dbReference type="InterPro" id="IPR050815">
    <property type="entry name" value="TF_fung"/>
</dbReference>
<dbReference type="PROSITE" id="PS00463">
    <property type="entry name" value="ZN2_CY6_FUNGAL_1"/>
    <property type="match status" value="1"/>
</dbReference>
<dbReference type="CDD" id="cd00067">
    <property type="entry name" value="GAL4"/>
    <property type="match status" value="1"/>
</dbReference>
<evidence type="ECO:0000313" key="9">
    <source>
        <dbReference type="Proteomes" id="UP000756346"/>
    </source>
</evidence>
<keyword evidence="5" id="KW-0539">Nucleus</keyword>
<dbReference type="Proteomes" id="UP000756346">
    <property type="component" value="Unassembled WGS sequence"/>
</dbReference>
<evidence type="ECO:0000256" key="4">
    <source>
        <dbReference type="ARBA" id="ARBA00023163"/>
    </source>
</evidence>
<dbReference type="PROSITE" id="PS50048">
    <property type="entry name" value="ZN2_CY6_FUNGAL_2"/>
    <property type="match status" value="1"/>
</dbReference>
<dbReference type="AlphaFoldDB" id="A0A9P8XU26"/>
<dbReference type="GO" id="GO:0006351">
    <property type="term" value="P:DNA-templated transcription"/>
    <property type="evidence" value="ECO:0007669"/>
    <property type="project" value="InterPro"/>
</dbReference>
<name>A0A9P8XU26_9PEZI</name>
<dbReference type="GO" id="GO:0008270">
    <property type="term" value="F:zinc ion binding"/>
    <property type="evidence" value="ECO:0007669"/>
    <property type="project" value="InterPro"/>
</dbReference>
<keyword evidence="9" id="KW-1185">Reference proteome</keyword>
<evidence type="ECO:0000256" key="3">
    <source>
        <dbReference type="ARBA" id="ARBA00023015"/>
    </source>
</evidence>
<dbReference type="GO" id="GO:0005634">
    <property type="term" value="C:nucleus"/>
    <property type="evidence" value="ECO:0007669"/>
    <property type="project" value="UniProtKB-SubCell"/>
</dbReference>
<evidence type="ECO:0000256" key="5">
    <source>
        <dbReference type="ARBA" id="ARBA00023242"/>
    </source>
</evidence>
<dbReference type="Pfam" id="PF04082">
    <property type="entry name" value="Fungal_trans"/>
    <property type="match status" value="1"/>
</dbReference>